<dbReference type="RefSeq" id="WP_359780766.1">
    <property type="nucleotide sequence ID" value="NZ_JBEYRR010000008.1"/>
</dbReference>
<feature type="transmembrane region" description="Helical" evidence="2">
    <location>
        <begin position="21"/>
        <end position="42"/>
    </location>
</feature>
<keyword evidence="4" id="KW-1185">Reference proteome</keyword>
<dbReference type="PANTHER" id="PTHR24637">
    <property type="entry name" value="COLLAGEN"/>
    <property type="match status" value="1"/>
</dbReference>
<feature type="compositionally biased region" description="Basic and acidic residues" evidence="1">
    <location>
        <begin position="159"/>
        <end position="168"/>
    </location>
</feature>
<keyword evidence="2" id="KW-0812">Transmembrane</keyword>
<comment type="caution">
    <text evidence="3">The sequence shown here is derived from an EMBL/GenBank/DDBJ whole genome shotgun (WGS) entry which is preliminary data.</text>
</comment>
<organism evidence="3 4">
    <name type="scientific">Streptomyces huasconensis</name>
    <dbReference type="NCBI Taxonomy" id="1854574"/>
    <lineage>
        <taxon>Bacteria</taxon>
        <taxon>Bacillati</taxon>
        <taxon>Actinomycetota</taxon>
        <taxon>Actinomycetes</taxon>
        <taxon>Kitasatosporales</taxon>
        <taxon>Streptomycetaceae</taxon>
        <taxon>Streptomyces</taxon>
    </lineage>
</organism>
<evidence type="ECO:0000313" key="3">
    <source>
        <dbReference type="EMBL" id="MEW2365570.1"/>
    </source>
</evidence>
<name>A0ABV3M1H9_9ACTN</name>
<dbReference type="Proteomes" id="UP001553843">
    <property type="component" value="Unassembled WGS sequence"/>
</dbReference>
<dbReference type="Pfam" id="PF01391">
    <property type="entry name" value="Collagen"/>
    <property type="match status" value="1"/>
</dbReference>
<gene>
    <name evidence="3" type="ORF">AB0887_26925</name>
</gene>
<feature type="region of interest" description="Disordered" evidence="1">
    <location>
        <begin position="61"/>
        <end position="219"/>
    </location>
</feature>
<proteinExistence type="predicted"/>
<dbReference type="EMBL" id="JBEYRS010000012">
    <property type="protein sequence ID" value="MEW2365570.1"/>
    <property type="molecule type" value="Genomic_DNA"/>
</dbReference>
<protein>
    <submittedName>
        <fullName evidence="3">Collagen-like protein</fullName>
    </submittedName>
</protein>
<feature type="compositionally biased region" description="Basic and acidic residues" evidence="1">
    <location>
        <begin position="115"/>
        <end position="125"/>
    </location>
</feature>
<keyword evidence="2" id="KW-1133">Transmembrane helix</keyword>
<dbReference type="InterPro" id="IPR008160">
    <property type="entry name" value="Collagen"/>
</dbReference>
<keyword evidence="2" id="KW-0472">Membrane</keyword>
<evidence type="ECO:0000256" key="2">
    <source>
        <dbReference type="SAM" id="Phobius"/>
    </source>
</evidence>
<accession>A0ABV3M1H9</accession>
<feature type="compositionally biased region" description="Basic and acidic residues" evidence="1">
    <location>
        <begin position="189"/>
        <end position="200"/>
    </location>
</feature>
<evidence type="ECO:0000256" key="1">
    <source>
        <dbReference type="SAM" id="MobiDB-lite"/>
    </source>
</evidence>
<reference evidence="3 4" key="1">
    <citation type="submission" date="2024-06" db="EMBL/GenBank/DDBJ databases">
        <title>The Natural Products Discovery Center: Release of the First 8490 Sequenced Strains for Exploring Actinobacteria Biosynthetic Diversity.</title>
        <authorList>
            <person name="Kalkreuter E."/>
            <person name="Kautsar S.A."/>
            <person name="Yang D."/>
            <person name="Bader C.D."/>
            <person name="Teijaro C.N."/>
            <person name="Fluegel L."/>
            <person name="Davis C.M."/>
            <person name="Simpson J.R."/>
            <person name="Lauterbach L."/>
            <person name="Steele A.D."/>
            <person name="Gui C."/>
            <person name="Meng S."/>
            <person name="Li G."/>
            <person name="Viehrig K."/>
            <person name="Ye F."/>
            <person name="Su P."/>
            <person name="Kiefer A.F."/>
            <person name="Nichols A."/>
            <person name="Cepeda A.J."/>
            <person name="Yan W."/>
            <person name="Fan B."/>
            <person name="Jiang Y."/>
            <person name="Adhikari A."/>
            <person name="Zheng C.-J."/>
            <person name="Schuster L."/>
            <person name="Cowan T.M."/>
            <person name="Smanski M.J."/>
            <person name="Chevrette M.G."/>
            <person name="De Carvalho L.P.S."/>
            <person name="Shen B."/>
        </authorList>
    </citation>
    <scope>NUCLEOTIDE SEQUENCE [LARGE SCALE GENOMIC DNA]</scope>
    <source>
        <strain evidence="3 4">NPDC047833</strain>
    </source>
</reference>
<feature type="compositionally biased region" description="Low complexity" evidence="1">
    <location>
        <begin position="126"/>
        <end position="144"/>
    </location>
</feature>
<sequence>MTRGAIRAEEQRWRRGDVLAALGAIVLGVAVAWIVLTVQAMADDLRTANEARDQLARQVERMGGTPVAGPPGSRGEPGESRPGPRGPQGERGEPGPAGPSGKPGADGEDGGAGTDGKDGKGRPGADGEAGAPGADGPAGPQGPQGEPGPSGPEGPAGKDGADGRDGRDGQTCPDGYSLQVPADDPDALVCRRDGAPHPDPTDDPPAPQAALDPQRRQYR</sequence>
<evidence type="ECO:0000313" key="4">
    <source>
        <dbReference type="Proteomes" id="UP001553843"/>
    </source>
</evidence>